<accession>A0A9P6MDX8</accession>
<gene>
    <name evidence="2" type="ORF">BGZ80_007878</name>
</gene>
<comment type="caution">
    <text evidence="2">The sequence shown here is derived from an EMBL/GenBank/DDBJ whole genome shotgun (WGS) entry which is preliminary data.</text>
</comment>
<feature type="region of interest" description="Disordered" evidence="1">
    <location>
        <begin position="100"/>
        <end position="159"/>
    </location>
</feature>
<organism evidence="2 3">
    <name type="scientific">Entomortierella chlamydospora</name>
    <dbReference type="NCBI Taxonomy" id="101097"/>
    <lineage>
        <taxon>Eukaryota</taxon>
        <taxon>Fungi</taxon>
        <taxon>Fungi incertae sedis</taxon>
        <taxon>Mucoromycota</taxon>
        <taxon>Mortierellomycotina</taxon>
        <taxon>Mortierellomycetes</taxon>
        <taxon>Mortierellales</taxon>
        <taxon>Mortierellaceae</taxon>
        <taxon>Entomortierella</taxon>
    </lineage>
</organism>
<dbReference type="EMBL" id="JAAAID010004117">
    <property type="protein sequence ID" value="KAF9994245.1"/>
    <property type="molecule type" value="Genomic_DNA"/>
</dbReference>
<keyword evidence="3" id="KW-1185">Reference proteome</keyword>
<evidence type="ECO:0000313" key="2">
    <source>
        <dbReference type="EMBL" id="KAF9994245.1"/>
    </source>
</evidence>
<evidence type="ECO:0000313" key="3">
    <source>
        <dbReference type="Proteomes" id="UP000703661"/>
    </source>
</evidence>
<name>A0A9P6MDX8_9FUNG</name>
<reference evidence="2" key="1">
    <citation type="journal article" date="2020" name="Fungal Divers.">
        <title>Resolving the Mortierellaceae phylogeny through synthesis of multi-gene phylogenetics and phylogenomics.</title>
        <authorList>
            <person name="Vandepol N."/>
            <person name="Liber J."/>
            <person name="Desiro A."/>
            <person name="Na H."/>
            <person name="Kennedy M."/>
            <person name="Barry K."/>
            <person name="Grigoriev I.V."/>
            <person name="Miller A.N."/>
            <person name="O'Donnell K."/>
            <person name="Stajich J.E."/>
            <person name="Bonito G."/>
        </authorList>
    </citation>
    <scope>NUCLEOTIDE SEQUENCE</scope>
    <source>
        <strain evidence="2">NRRL 2769</strain>
    </source>
</reference>
<proteinExistence type="predicted"/>
<feature type="non-terminal residue" evidence="2">
    <location>
        <position position="278"/>
    </location>
</feature>
<feature type="compositionally biased region" description="Acidic residues" evidence="1">
    <location>
        <begin position="117"/>
        <end position="152"/>
    </location>
</feature>
<dbReference type="Proteomes" id="UP000703661">
    <property type="component" value="Unassembled WGS sequence"/>
</dbReference>
<evidence type="ECO:0000256" key="1">
    <source>
        <dbReference type="SAM" id="MobiDB-lite"/>
    </source>
</evidence>
<dbReference type="AlphaFoldDB" id="A0A9P6MDX8"/>
<protein>
    <submittedName>
        <fullName evidence="2">Uncharacterized protein</fullName>
    </submittedName>
</protein>
<sequence length="278" mass="31510">FAYEEDSQLEALLLSLSSIFTNRNDSPSSPASPAQRWIEKNKEKLALIIEFKFGLANVQWEFKLSPLLEAAGINHHNHFSNSLFPEPNLLDEGLSLQSTIPEWTQPTGKRSKRILDDSDDDEDIEDIDKDGIGYDDQDDGDNDNDNNDDEDDIGYRRNKKKKKADGMSVMFDHLILPLISLTNAYHKQIRSLEAIVKSKENEVVEALEMLEQSGVGYHNRRKATERYDKARAEAKLQKDIELLTWPHLSGPKDLFSDKNVPGLLSIVSKNAANRGMLE</sequence>